<dbReference type="Proteomes" id="UP000480185">
    <property type="component" value="Unassembled WGS sequence"/>
</dbReference>
<name>A0A6G1X314_9BACI</name>
<keyword evidence="2" id="KW-0378">Hydrolase</keyword>
<dbReference type="EMBL" id="WJNH01000002">
    <property type="protein sequence ID" value="MRG85377.1"/>
    <property type="molecule type" value="Genomic_DNA"/>
</dbReference>
<dbReference type="Gene3D" id="3.40.1550.10">
    <property type="entry name" value="CheC-like"/>
    <property type="match status" value="1"/>
</dbReference>
<evidence type="ECO:0000256" key="2">
    <source>
        <dbReference type="ARBA" id="ARBA00022801"/>
    </source>
</evidence>
<gene>
    <name evidence="4" type="ORF">GH754_03430</name>
</gene>
<dbReference type="RefSeq" id="WP_153727334.1">
    <property type="nucleotide sequence ID" value="NZ_WJNH01000002.1"/>
</dbReference>
<organism evidence="4 5">
    <name type="scientific">Salinibacillus xinjiangensis</name>
    <dbReference type="NCBI Taxonomy" id="1229268"/>
    <lineage>
        <taxon>Bacteria</taxon>
        <taxon>Bacillati</taxon>
        <taxon>Bacillota</taxon>
        <taxon>Bacilli</taxon>
        <taxon>Bacillales</taxon>
        <taxon>Bacillaceae</taxon>
        <taxon>Salinibacillus</taxon>
    </lineage>
</organism>
<dbReference type="GO" id="GO:0016787">
    <property type="term" value="F:hydrolase activity"/>
    <property type="evidence" value="ECO:0007669"/>
    <property type="project" value="UniProtKB-KW"/>
</dbReference>
<evidence type="ECO:0000259" key="3">
    <source>
        <dbReference type="Pfam" id="PF04509"/>
    </source>
</evidence>
<dbReference type="CDD" id="cd17909">
    <property type="entry name" value="CheC_ClassI"/>
    <property type="match status" value="1"/>
</dbReference>
<keyword evidence="5" id="KW-1185">Reference proteome</keyword>
<dbReference type="InterPro" id="IPR007597">
    <property type="entry name" value="CheC"/>
</dbReference>
<comment type="caution">
    <text evidence="4">The sequence shown here is derived from an EMBL/GenBank/DDBJ whole genome shotgun (WGS) entry which is preliminary data.</text>
</comment>
<sequence>MKDTFSLSPFQLDLLKEIGNIGAGNAATSLSKILNRTVNMKVPEVKVVSFDEMMDVLGGPEQEIASIFVRFEGNASGSMFFVLTPDEASVLIRKMTGNEQFNFHNPPYSNLAISAYEELGNILAGSYLSALSDFTNLNVQPTVPSCSVDMVGAILTVGLIELSQVTDHAIFIDTILTDEDHNDEEIKGHFFLLPHPESFEVIFKSFGVSHHE</sequence>
<evidence type="ECO:0000313" key="4">
    <source>
        <dbReference type="EMBL" id="MRG85377.1"/>
    </source>
</evidence>
<dbReference type="PANTHER" id="PTHR43693">
    <property type="entry name" value="PROTEIN PHOSPHATASE CHEZ"/>
    <property type="match status" value="1"/>
</dbReference>
<dbReference type="InterPro" id="IPR028976">
    <property type="entry name" value="CheC-like_sf"/>
</dbReference>
<reference evidence="4 5" key="1">
    <citation type="submission" date="2019-11" db="EMBL/GenBank/DDBJ databases">
        <authorList>
            <person name="Li J."/>
        </authorList>
    </citation>
    <scope>NUCLEOTIDE SEQUENCE [LARGE SCALE GENOMIC DNA]</scope>
    <source>
        <strain evidence="4 5">J4</strain>
    </source>
</reference>
<accession>A0A6G1X314</accession>
<feature type="domain" description="CheC-like protein" evidence="3">
    <location>
        <begin position="114"/>
        <end position="145"/>
    </location>
</feature>
<dbReference type="InterPro" id="IPR050992">
    <property type="entry name" value="CheZ_family_phosphatases"/>
</dbReference>
<proteinExistence type="predicted"/>
<keyword evidence="1" id="KW-0145">Chemotaxis</keyword>
<evidence type="ECO:0000313" key="5">
    <source>
        <dbReference type="Proteomes" id="UP000480185"/>
    </source>
</evidence>
<dbReference type="Pfam" id="PF04509">
    <property type="entry name" value="CheC"/>
    <property type="match status" value="2"/>
</dbReference>
<protein>
    <submittedName>
        <fullName evidence="4">CheY-P-specific phosphatase CheC</fullName>
    </submittedName>
</protein>
<dbReference type="GO" id="GO:0006935">
    <property type="term" value="P:chemotaxis"/>
    <property type="evidence" value="ECO:0007669"/>
    <property type="project" value="UniProtKB-KW"/>
</dbReference>
<dbReference type="OrthoDB" id="9812187at2"/>
<dbReference type="PANTHER" id="PTHR43693:SF1">
    <property type="entry name" value="PROTEIN PHOSPHATASE CHEZ"/>
    <property type="match status" value="1"/>
</dbReference>
<dbReference type="SUPFAM" id="SSF103039">
    <property type="entry name" value="CheC-like"/>
    <property type="match status" value="1"/>
</dbReference>
<dbReference type="AlphaFoldDB" id="A0A6G1X314"/>
<feature type="domain" description="CheC-like protein" evidence="3">
    <location>
        <begin position="10"/>
        <end position="46"/>
    </location>
</feature>
<evidence type="ECO:0000256" key="1">
    <source>
        <dbReference type="ARBA" id="ARBA00022500"/>
    </source>
</evidence>